<feature type="compositionally biased region" description="Basic and acidic residues" evidence="6">
    <location>
        <begin position="323"/>
        <end position="347"/>
    </location>
</feature>
<feature type="transmembrane region" description="Helical" evidence="7">
    <location>
        <begin position="43"/>
        <end position="63"/>
    </location>
</feature>
<keyword evidence="3 7" id="KW-1133">Transmembrane helix</keyword>
<feature type="compositionally biased region" description="Polar residues" evidence="6">
    <location>
        <begin position="312"/>
        <end position="322"/>
    </location>
</feature>
<dbReference type="InterPro" id="IPR052337">
    <property type="entry name" value="SAT4-like"/>
</dbReference>
<protein>
    <recommendedName>
        <fullName evidence="8">Rhodopsin domain-containing protein</fullName>
    </recommendedName>
</protein>
<feature type="transmembrane region" description="Helical" evidence="7">
    <location>
        <begin position="12"/>
        <end position="31"/>
    </location>
</feature>
<organism evidence="9 10">
    <name type="scientific">Lasiodiplodia hormozganensis</name>
    <dbReference type="NCBI Taxonomy" id="869390"/>
    <lineage>
        <taxon>Eukaryota</taxon>
        <taxon>Fungi</taxon>
        <taxon>Dikarya</taxon>
        <taxon>Ascomycota</taxon>
        <taxon>Pezizomycotina</taxon>
        <taxon>Dothideomycetes</taxon>
        <taxon>Dothideomycetes incertae sedis</taxon>
        <taxon>Botryosphaeriales</taxon>
        <taxon>Botryosphaeriaceae</taxon>
        <taxon>Lasiodiplodia</taxon>
    </lineage>
</organism>
<accession>A0AA39YAE6</accession>
<dbReference type="GO" id="GO:0016020">
    <property type="term" value="C:membrane"/>
    <property type="evidence" value="ECO:0007669"/>
    <property type="project" value="UniProtKB-SubCell"/>
</dbReference>
<dbReference type="Proteomes" id="UP001175001">
    <property type="component" value="Unassembled WGS sequence"/>
</dbReference>
<evidence type="ECO:0000256" key="6">
    <source>
        <dbReference type="SAM" id="MobiDB-lite"/>
    </source>
</evidence>
<comment type="caution">
    <text evidence="9">The sequence shown here is derived from an EMBL/GenBank/DDBJ whole genome shotgun (WGS) entry which is preliminary data.</text>
</comment>
<evidence type="ECO:0000256" key="2">
    <source>
        <dbReference type="ARBA" id="ARBA00022692"/>
    </source>
</evidence>
<feature type="region of interest" description="Disordered" evidence="6">
    <location>
        <begin position="280"/>
        <end position="347"/>
    </location>
</feature>
<evidence type="ECO:0000313" key="10">
    <source>
        <dbReference type="Proteomes" id="UP001175001"/>
    </source>
</evidence>
<dbReference type="Pfam" id="PF20684">
    <property type="entry name" value="Fung_rhodopsin"/>
    <property type="match status" value="1"/>
</dbReference>
<feature type="compositionally biased region" description="Polar residues" evidence="6">
    <location>
        <begin position="289"/>
        <end position="300"/>
    </location>
</feature>
<proteinExistence type="inferred from homology"/>
<evidence type="ECO:0000256" key="7">
    <source>
        <dbReference type="SAM" id="Phobius"/>
    </source>
</evidence>
<keyword evidence="10" id="KW-1185">Reference proteome</keyword>
<evidence type="ECO:0000256" key="1">
    <source>
        <dbReference type="ARBA" id="ARBA00004141"/>
    </source>
</evidence>
<evidence type="ECO:0000313" key="9">
    <source>
        <dbReference type="EMBL" id="KAK0647936.1"/>
    </source>
</evidence>
<comment type="similarity">
    <text evidence="5">Belongs to the SAT4 family.</text>
</comment>
<evidence type="ECO:0000259" key="8">
    <source>
        <dbReference type="Pfam" id="PF20684"/>
    </source>
</evidence>
<feature type="transmembrane region" description="Helical" evidence="7">
    <location>
        <begin position="123"/>
        <end position="142"/>
    </location>
</feature>
<name>A0AA39YAE6_9PEZI</name>
<keyword evidence="2 7" id="KW-0812">Transmembrane</keyword>
<feature type="transmembrane region" description="Helical" evidence="7">
    <location>
        <begin position="174"/>
        <end position="193"/>
    </location>
</feature>
<dbReference type="PANTHER" id="PTHR33048:SF47">
    <property type="entry name" value="INTEGRAL MEMBRANE PROTEIN-RELATED"/>
    <property type="match status" value="1"/>
</dbReference>
<evidence type="ECO:0000256" key="5">
    <source>
        <dbReference type="ARBA" id="ARBA00038359"/>
    </source>
</evidence>
<feature type="transmembrane region" description="Helical" evidence="7">
    <location>
        <begin position="205"/>
        <end position="225"/>
    </location>
</feature>
<evidence type="ECO:0000256" key="4">
    <source>
        <dbReference type="ARBA" id="ARBA00023136"/>
    </source>
</evidence>
<feature type="domain" description="Rhodopsin" evidence="8">
    <location>
        <begin position="27"/>
        <end position="266"/>
    </location>
</feature>
<feature type="transmembrane region" description="Helical" evidence="7">
    <location>
        <begin position="94"/>
        <end position="111"/>
    </location>
</feature>
<dbReference type="PANTHER" id="PTHR33048">
    <property type="entry name" value="PTH11-LIKE INTEGRAL MEMBRANE PROTEIN (AFU_ORTHOLOGUE AFUA_5G11245)"/>
    <property type="match status" value="1"/>
</dbReference>
<gene>
    <name evidence="9" type="ORF">DIS24_g7265</name>
</gene>
<reference evidence="9" key="1">
    <citation type="submission" date="2023-06" db="EMBL/GenBank/DDBJ databases">
        <title>Multi-omics analyses reveal the molecular pathogenesis toolkit of Lasiodiplodia hormozganensis, a cross-kingdom pathogen.</title>
        <authorList>
            <person name="Felix C."/>
            <person name="Meneses R."/>
            <person name="Goncalves M.F.M."/>
            <person name="Tilleman L."/>
            <person name="Duarte A.S."/>
            <person name="Jorrin-Novo J.V."/>
            <person name="Van De Peer Y."/>
            <person name="Deforce D."/>
            <person name="Van Nieuwerburgh F."/>
            <person name="Esteves A.C."/>
            <person name="Alves A."/>
        </authorList>
    </citation>
    <scope>NUCLEOTIDE SEQUENCE</scope>
    <source>
        <strain evidence="9">CBS 339.90</strain>
    </source>
</reference>
<dbReference type="InterPro" id="IPR049326">
    <property type="entry name" value="Rhodopsin_dom_fungi"/>
</dbReference>
<dbReference type="EMBL" id="JAUJDW010000041">
    <property type="protein sequence ID" value="KAK0647936.1"/>
    <property type="molecule type" value="Genomic_DNA"/>
</dbReference>
<comment type="subcellular location">
    <subcellularLocation>
        <location evidence="1">Membrane</location>
        <topology evidence="1">Multi-pass membrane protein</topology>
    </subcellularLocation>
</comment>
<dbReference type="AlphaFoldDB" id="A0AA39YAE6"/>
<sequence length="347" mass="39649">MSLSTLQPLCYWTITPLFAIATITTVARTYIRLFIKSFGLDDWASITLLFFNAGLQAILYVFLKYGAGLHIVKVQTEHPDYITRLLKGLFAIEIYYIWMHFHLKMGFLLFYMRLSHVPSFRILIYMTMVGNALCTVGIWLLYCLQCIPLEAFWNPAKHPDTICLNSSVTYFVPYSLMLSLDIVIFIIPIHTVWKLQMTLRRKLQVLSVICTGGAAVLVSALRLVVLLEFSRSPDFTWTLGKMIIISSFEINVAIIASNMPSMKALWTSWRDGTLSSQQSKYSQHHQLSDIPSSGQQSRSASKTRRWPDPTAKANNVSEQSLVTKDRVVVTHPPHRDTHDYPLQHPED</sequence>
<evidence type="ECO:0000256" key="3">
    <source>
        <dbReference type="ARBA" id="ARBA00022989"/>
    </source>
</evidence>
<keyword evidence="4 7" id="KW-0472">Membrane</keyword>